<gene>
    <name evidence="1" type="ORF">ROA7745_04187</name>
</gene>
<name>A0A1X7BXE9_9RHOB</name>
<organism evidence="1 2">
    <name type="scientific">Roseovarius aestuarii</name>
    <dbReference type="NCBI Taxonomy" id="475083"/>
    <lineage>
        <taxon>Bacteria</taxon>
        <taxon>Pseudomonadati</taxon>
        <taxon>Pseudomonadota</taxon>
        <taxon>Alphaproteobacteria</taxon>
        <taxon>Rhodobacterales</taxon>
        <taxon>Roseobacteraceae</taxon>
        <taxon>Roseovarius</taxon>
    </lineage>
</organism>
<protein>
    <submittedName>
        <fullName evidence="1">Uncharacterized protein</fullName>
    </submittedName>
</protein>
<proteinExistence type="predicted"/>
<reference evidence="1 2" key="1">
    <citation type="submission" date="2017-03" db="EMBL/GenBank/DDBJ databases">
        <authorList>
            <person name="Afonso C.L."/>
            <person name="Miller P.J."/>
            <person name="Scott M.A."/>
            <person name="Spackman E."/>
            <person name="Goraichik I."/>
            <person name="Dimitrov K.M."/>
            <person name="Suarez D.L."/>
            <person name="Swayne D.E."/>
        </authorList>
    </citation>
    <scope>NUCLEOTIDE SEQUENCE [LARGE SCALE GENOMIC DNA]</scope>
    <source>
        <strain evidence="1 2">CECT 7745</strain>
    </source>
</reference>
<dbReference type="OrthoDB" id="7747909at2"/>
<dbReference type="RefSeq" id="WP_085802225.1">
    <property type="nucleotide sequence ID" value="NZ_FWXB01000024.1"/>
</dbReference>
<accession>A0A1X7BXE9</accession>
<evidence type="ECO:0000313" key="1">
    <source>
        <dbReference type="EMBL" id="SMC14321.1"/>
    </source>
</evidence>
<evidence type="ECO:0000313" key="2">
    <source>
        <dbReference type="Proteomes" id="UP000193224"/>
    </source>
</evidence>
<dbReference type="EMBL" id="FWXB01000024">
    <property type="protein sequence ID" value="SMC14321.1"/>
    <property type="molecule type" value="Genomic_DNA"/>
</dbReference>
<sequence length="93" mass="10447">MSSHHETADSYHAELARHGKHRVIICKDGHQYILQYLKKPGAESPWVAIAYCTTKMALIRLSLDVEPGLEPGLKALPERARLSEKQTPLLSPF</sequence>
<dbReference type="AlphaFoldDB" id="A0A1X7BXE9"/>
<dbReference type="Proteomes" id="UP000193224">
    <property type="component" value="Unassembled WGS sequence"/>
</dbReference>
<keyword evidence="2" id="KW-1185">Reference proteome</keyword>